<dbReference type="PANTHER" id="PTHR15040">
    <property type="entry name" value="DERMATOPONTIN-RELATED"/>
    <property type="match status" value="1"/>
</dbReference>
<dbReference type="AlphaFoldDB" id="A0A3S1HME7"/>
<name>A0A3S1HME7_ELYCH</name>
<evidence type="ECO:0000313" key="6">
    <source>
        <dbReference type="EMBL" id="RUS82391.1"/>
    </source>
</evidence>
<comment type="subcellular location">
    <subcellularLocation>
        <location evidence="1">Secreted</location>
    </subcellularLocation>
</comment>
<evidence type="ECO:0008006" key="9">
    <source>
        <dbReference type="Google" id="ProtNLM"/>
    </source>
</evidence>
<dbReference type="PANTHER" id="PTHR15040:SF1">
    <property type="entry name" value="DERMATOPONTIN-LIKE ISOFORM X1"/>
    <property type="match status" value="1"/>
</dbReference>
<feature type="signal peptide" evidence="5">
    <location>
        <begin position="1"/>
        <end position="21"/>
    </location>
</feature>
<dbReference type="EMBL" id="RQTK01000288">
    <property type="protein sequence ID" value="RUS82391.1"/>
    <property type="molecule type" value="Genomic_DNA"/>
</dbReference>
<evidence type="ECO:0000256" key="4">
    <source>
        <dbReference type="ARBA" id="ARBA00023157"/>
    </source>
</evidence>
<sequence length="176" mass="20215">MCARYCSQAALLALLLGLALGQSYENDWDQPLDFSCPEGQLISYVNSYHSNYYEDRRWRFYCRNANYGAVTSCEWTSDYVNDWDGALSYMCPENMALAGVASVHSNYYEDRRLKFKCCGHAGYKMDSCILTGELHAPDKELKYFVPDGSVLGGWVSEHFDVSEDRIHRMIVCKFNK</sequence>
<comment type="similarity">
    <text evidence="2">Belongs to the dermatopontin family.</text>
</comment>
<dbReference type="InterPro" id="IPR026645">
    <property type="entry name" value="Dermatopontin"/>
</dbReference>
<organism evidence="6 8">
    <name type="scientific">Elysia chlorotica</name>
    <name type="common">Eastern emerald elysia</name>
    <name type="synonym">Sea slug</name>
    <dbReference type="NCBI Taxonomy" id="188477"/>
    <lineage>
        <taxon>Eukaryota</taxon>
        <taxon>Metazoa</taxon>
        <taxon>Spiralia</taxon>
        <taxon>Lophotrochozoa</taxon>
        <taxon>Mollusca</taxon>
        <taxon>Gastropoda</taxon>
        <taxon>Heterobranchia</taxon>
        <taxon>Euthyneura</taxon>
        <taxon>Panpulmonata</taxon>
        <taxon>Sacoglossa</taxon>
        <taxon>Placobranchoidea</taxon>
        <taxon>Plakobranchidae</taxon>
        <taxon>Elysia</taxon>
    </lineage>
</organism>
<reference evidence="6 8" key="1">
    <citation type="submission" date="2019-01" db="EMBL/GenBank/DDBJ databases">
        <title>A draft genome assembly of the solar-powered sea slug Elysia chlorotica.</title>
        <authorList>
            <person name="Cai H."/>
            <person name="Li Q."/>
            <person name="Fang X."/>
            <person name="Li J."/>
            <person name="Curtis N.E."/>
            <person name="Altenburger A."/>
            <person name="Shibata T."/>
            <person name="Feng M."/>
            <person name="Maeda T."/>
            <person name="Schwartz J.A."/>
            <person name="Shigenobu S."/>
            <person name="Lundholm N."/>
            <person name="Nishiyama T."/>
            <person name="Yang H."/>
            <person name="Hasebe M."/>
            <person name="Li S."/>
            <person name="Pierce S.K."/>
            <person name="Wang J."/>
        </authorList>
    </citation>
    <scope>NUCLEOTIDE SEQUENCE [LARGE SCALE GENOMIC DNA]</scope>
    <source>
        <strain evidence="6">EC2010</strain>
        <tissue evidence="6">Whole organism of an adult</tissue>
    </source>
</reference>
<evidence type="ECO:0000313" key="8">
    <source>
        <dbReference type="Proteomes" id="UP000271974"/>
    </source>
</evidence>
<evidence type="ECO:0000256" key="1">
    <source>
        <dbReference type="ARBA" id="ARBA00004613"/>
    </source>
</evidence>
<evidence type="ECO:0000256" key="5">
    <source>
        <dbReference type="SAM" id="SignalP"/>
    </source>
</evidence>
<proteinExistence type="inferred from homology"/>
<dbReference type="EMBL" id="RQTK01000288">
    <property type="protein sequence ID" value="RUS82398.1"/>
    <property type="molecule type" value="Genomic_DNA"/>
</dbReference>
<evidence type="ECO:0000256" key="2">
    <source>
        <dbReference type="ARBA" id="ARBA00008712"/>
    </source>
</evidence>
<keyword evidence="5" id="KW-0732">Signal</keyword>
<accession>A0A3S1HME7</accession>
<evidence type="ECO:0000313" key="7">
    <source>
        <dbReference type="EMBL" id="RUS82398.1"/>
    </source>
</evidence>
<keyword evidence="8" id="KW-1185">Reference proteome</keyword>
<comment type="caution">
    <text evidence="6">The sequence shown here is derived from an EMBL/GenBank/DDBJ whole genome shotgun (WGS) entry which is preliminary data.</text>
</comment>
<dbReference type="OrthoDB" id="5975249at2759"/>
<gene>
    <name evidence="6" type="ORF">EGW08_009843</name>
    <name evidence="7" type="ORF">EGW08_009850</name>
</gene>
<keyword evidence="4" id="KW-1015">Disulfide bond</keyword>
<dbReference type="GO" id="GO:0031012">
    <property type="term" value="C:extracellular matrix"/>
    <property type="evidence" value="ECO:0007669"/>
    <property type="project" value="TreeGrafter"/>
</dbReference>
<keyword evidence="3" id="KW-0964">Secreted</keyword>
<evidence type="ECO:0000256" key="3">
    <source>
        <dbReference type="ARBA" id="ARBA00022525"/>
    </source>
</evidence>
<feature type="chain" id="PRO_5036093283" description="Dermatopontin" evidence="5">
    <location>
        <begin position="22"/>
        <end position="176"/>
    </location>
</feature>
<dbReference type="STRING" id="188477.A0A3S1HME7"/>
<protein>
    <recommendedName>
        <fullName evidence="9">Dermatopontin</fullName>
    </recommendedName>
</protein>
<dbReference type="GO" id="GO:0005615">
    <property type="term" value="C:extracellular space"/>
    <property type="evidence" value="ECO:0007669"/>
    <property type="project" value="TreeGrafter"/>
</dbReference>
<dbReference type="Proteomes" id="UP000271974">
    <property type="component" value="Unassembled WGS sequence"/>
</dbReference>
<dbReference type="Pfam" id="PF14704">
    <property type="entry name" value="DERM"/>
    <property type="match status" value="1"/>
</dbReference>
<dbReference type="GO" id="GO:0030199">
    <property type="term" value="P:collagen fibril organization"/>
    <property type="evidence" value="ECO:0007669"/>
    <property type="project" value="TreeGrafter"/>
</dbReference>